<organism evidence="1 2">
    <name type="scientific">Tetrahymena thermophila (strain SB210)</name>
    <dbReference type="NCBI Taxonomy" id="312017"/>
    <lineage>
        <taxon>Eukaryota</taxon>
        <taxon>Sar</taxon>
        <taxon>Alveolata</taxon>
        <taxon>Ciliophora</taxon>
        <taxon>Intramacronucleata</taxon>
        <taxon>Oligohymenophorea</taxon>
        <taxon>Hymenostomatida</taxon>
        <taxon>Tetrahymenina</taxon>
        <taxon>Tetrahymenidae</taxon>
        <taxon>Tetrahymena</taxon>
    </lineage>
</organism>
<dbReference type="Proteomes" id="UP000009168">
    <property type="component" value="Unassembled WGS sequence"/>
</dbReference>
<name>Q239W7_TETTS</name>
<dbReference type="HOGENOM" id="CLU_1100372_0_0_1"/>
<sequence length="467" mass="54691">MYCSCEIQTYFQTKIILPCQQNSIEEKKDYSQSITLCDSVKQSLSQKLDSIFSKMKADHRKISGYQSRKLILQSDQCSTLSDDSKTNINSHESYETFNSRNSFIIQSLIPISEIQNEDIKYQNIFNSAQSSQKINQTSIQSANSNQIYESNGTDLNQKEKNFFLDLPLDKSRCFFDDNEDENKNSFKDSTYLAIQQSGIHNVQKSLSKRVTFQDLIFQDKFQNCKENQSLLLQQSKLEAKFTNSVFRIQLQLDDSKKANKPILKKPQSLQFNTERKQQKKDTFQSCDLDMDYFKIKNEELILDLLDQEISKYAQQKKYFFSELVTKISKSGEKKQKIIFITLNCFYVLEDLYSHNHIQKCDICDINKIIIHSESSKICSIIVKNIFQLNLQIKHFNVFILFIQSIFKCVLETYLPIQQEWKQQRKEQAKTNKNKNTELVLTSPLNKYKIESYTQIQFKPSAHSKAQI</sequence>
<proteinExistence type="predicted"/>
<dbReference type="EMBL" id="GG662726">
    <property type="protein sequence ID" value="EAR93291.2"/>
    <property type="molecule type" value="Genomic_DNA"/>
</dbReference>
<dbReference type="AlphaFoldDB" id="Q239W7"/>
<accession>Q239W7</accession>
<protein>
    <submittedName>
        <fullName evidence="1">Uncharacterized protein</fullName>
    </submittedName>
</protein>
<evidence type="ECO:0000313" key="2">
    <source>
        <dbReference type="Proteomes" id="UP000009168"/>
    </source>
</evidence>
<gene>
    <name evidence="1" type="ORF">TTHERM_00741640</name>
</gene>
<dbReference type="RefSeq" id="XP_001013536.2">
    <property type="nucleotide sequence ID" value="XM_001013536.2"/>
</dbReference>
<dbReference type="KEGG" id="tet:TTHERM_00741640"/>
<evidence type="ECO:0000313" key="1">
    <source>
        <dbReference type="EMBL" id="EAR93291.2"/>
    </source>
</evidence>
<dbReference type="InParanoid" id="Q239W7"/>
<keyword evidence="2" id="KW-1185">Reference proteome</keyword>
<dbReference type="GeneID" id="7835502"/>
<reference evidence="2" key="1">
    <citation type="journal article" date="2006" name="PLoS Biol.">
        <title>Macronuclear genome sequence of the ciliate Tetrahymena thermophila, a model eukaryote.</title>
        <authorList>
            <person name="Eisen J.A."/>
            <person name="Coyne R.S."/>
            <person name="Wu M."/>
            <person name="Wu D."/>
            <person name="Thiagarajan M."/>
            <person name="Wortman J.R."/>
            <person name="Badger J.H."/>
            <person name="Ren Q."/>
            <person name="Amedeo P."/>
            <person name="Jones K.M."/>
            <person name="Tallon L.J."/>
            <person name="Delcher A.L."/>
            <person name="Salzberg S.L."/>
            <person name="Silva J.C."/>
            <person name="Haas B.J."/>
            <person name="Majoros W.H."/>
            <person name="Farzad M."/>
            <person name="Carlton J.M."/>
            <person name="Smith R.K. Jr."/>
            <person name="Garg J."/>
            <person name="Pearlman R.E."/>
            <person name="Karrer K.M."/>
            <person name="Sun L."/>
            <person name="Manning G."/>
            <person name="Elde N.C."/>
            <person name="Turkewitz A.P."/>
            <person name="Asai D.J."/>
            <person name="Wilkes D.E."/>
            <person name="Wang Y."/>
            <person name="Cai H."/>
            <person name="Collins K."/>
            <person name="Stewart B.A."/>
            <person name="Lee S.R."/>
            <person name="Wilamowska K."/>
            <person name="Weinberg Z."/>
            <person name="Ruzzo W.L."/>
            <person name="Wloga D."/>
            <person name="Gaertig J."/>
            <person name="Frankel J."/>
            <person name="Tsao C.-C."/>
            <person name="Gorovsky M.A."/>
            <person name="Keeling P.J."/>
            <person name="Waller R.F."/>
            <person name="Patron N.J."/>
            <person name="Cherry J.M."/>
            <person name="Stover N.A."/>
            <person name="Krieger C.J."/>
            <person name="del Toro C."/>
            <person name="Ryder H.F."/>
            <person name="Williamson S.C."/>
            <person name="Barbeau R.A."/>
            <person name="Hamilton E.P."/>
            <person name="Orias E."/>
        </authorList>
    </citation>
    <scope>NUCLEOTIDE SEQUENCE [LARGE SCALE GENOMIC DNA]</scope>
    <source>
        <strain evidence="2">SB210</strain>
    </source>
</reference>